<dbReference type="PANTHER" id="PTHR12411">
    <property type="entry name" value="CYSTEINE PROTEASE FAMILY C1-RELATED"/>
    <property type="match status" value="1"/>
</dbReference>
<dbReference type="InterPro" id="IPR025661">
    <property type="entry name" value="Pept_asp_AS"/>
</dbReference>
<feature type="domain" description="Cathepsin propeptide inhibitor" evidence="4">
    <location>
        <begin position="23"/>
        <end position="78"/>
    </location>
</feature>
<keyword evidence="2" id="KW-1015">Disulfide bond</keyword>
<dbReference type="PRINTS" id="PR00705">
    <property type="entry name" value="PAPAIN"/>
</dbReference>
<dbReference type="Pfam" id="PF08246">
    <property type="entry name" value="Inhibitor_I29"/>
    <property type="match status" value="1"/>
</dbReference>
<evidence type="ECO:0000313" key="6">
    <source>
        <dbReference type="Proteomes" id="UP000179807"/>
    </source>
</evidence>
<keyword evidence="6" id="KW-1185">Reference proteome</keyword>
<dbReference type="GO" id="GO:0008234">
    <property type="term" value="F:cysteine-type peptidase activity"/>
    <property type="evidence" value="ECO:0007669"/>
    <property type="project" value="InterPro"/>
</dbReference>
<dbReference type="InterPro" id="IPR038765">
    <property type="entry name" value="Papain-like_cys_pep_sf"/>
</dbReference>
<dbReference type="SMART" id="SM00645">
    <property type="entry name" value="Pept_C1"/>
    <property type="match status" value="1"/>
</dbReference>
<dbReference type="GeneID" id="94842254"/>
<dbReference type="FunFam" id="3.90.70.10:FF:000039">
    <property type="entry name" value="Cysteine proteinase 2, putative"/>
    <property type="match status" value="1"/>
</dbReference>
<dbReference type="Pfam" id="PF00112">
    <property type="entry name" value="Peptidase_C1"/>
    <property type="match status" value="1"/>
</dbReference>
<feature type="domain" description="Peptidase C1A papain C-terminal" evidence="3">
    <location>
        <begin position="108"/>
        <end position="324"/>
    </location>
</feature>
<dbReference type="SMART" id="SM00848">
    <property type="entry name" value="Inhibitor_I29"/>
    <property type="match status" value="1"/>
</dbReference>
<evidence type="ECO:0000256" key="2">
    <source>
        <dbReference type="ARBA" id="ARBA00023157"/>
    </source>
</evidence>
<sequence>MFIFLVELVTSKVFLHASEERSFIQWMRNTNQFYTGAEYHFRLGIYLSHSRWIRDFNKGKHTFKVGHNKFSAFTTAEYESLLGAKYTNPARKSLSKSKPLIKSTDKQIPESLDWRDRNLVNTIRNQMDCGSCWAFSAIASCEAAYSLVTGKLLQFSEQNLVDCVEDAFGCFGGWPSDSIDHIVTKQNGKFNSPNNYPYVAIKNFDCTFDEFLAIGSVSGYYEVTKEDENDLLEKVANHGVVSVCIHSGDSEFKLYTGGIFDLPSCSKLFLDHAVDVVGYGSENGKDYWIVRNSWGNQWGEEGYVRMSRNKDNQCGIASSAIVAYTEVQ</sequence>
<organism evidence="5 6">
    <name type="scientific">Tritrichomonas foetus</name>
    <dbReference type="NCBI Taxonomy" id="1144522"/>
    <lineage>
        <taxon>Eukaryota</taxon>
        <taxon>Metamonada</taxon>
        <taxon>Parabasalia</taxon>
        <taxon>Tritrichomonadida</taxon>
        <taxon>Tritrichomonadidae</taxon>
        <taxon>Tritrichomonas</taxon>
    </lineage>
</organism>
<dbReference type="InterPro" id="IPR039417">
    <property type="entry name" value="Peptidase_C1A_papain-like"/>
</dbReference>
<dbReference type="SUPFAM" id="SSF54001">
    <property type="entry name" value="Cysteine proteinases"/>
    <property type="match status" value="1"/>
</dbReference>
<dbReference type="GO" id="GO:0006508">
    <property type="term" value="P:proteolysis"/>
    <property type="evidence" value="ECO:0007669"/>
    <property type="project" value="InterPro"/>
</dbReference>
<dbReference type="PROSITE" id="PS00639">
    <property type="entry name" value="THIOL_PROTEASE_HIS"/>
    <property type="match status" value="1"/>
</dbReference>
<proteinExistence type="inferred from homology"/>
<evidence type="ECO:0000313" key="5">
    <source>
        <dbReference type="EMBL" id="OHT02178.1"/>
    </source>
</evidence>
<accession>A0A1J4JTV7</accession>
<gene>
    <name evidence="5" type="primary">Cys</name>
    <name evidence="5" type="ORF">TRFO_30792</name>
</gene>
<dbReference type="InterPro" id="IPR013128">
    <property type="entry name" value="Peptidase_C1A"/>
</dbReference>
<dbReference type="PROSITE" id="PS00640">
    <property type="entry name" value="THIOL_PROTEASE_ASN"/>
    <property type="match status" value="1"/>
</dbReference>
<dbReference type="InterPro" id="IPR025660">
    <property type="entry name" value="Pept_his_AS"/>
</dbReference>
<dbReference type="RefSeq" id="XP_068355314.1">
    <property type="nucleotide sequence ID" value="XM_068507550.1"/>
</dbReference>
<protein>
    <submittedName>
        <fullName evidence="5">Crustapain</fullName>
    </submittedName>
</protein>
<dbReference type="Gene3D" id="3.90.70.10">
    <property type="entry name" value="Cysteine proteinases"/>
    <property type="match status" value="1"/>
</dbReference>
<dbReference type="AlphaFoldDB" id="A0A1J4JTV7"/>
<comment type="similarity">
    <text evidence="1">Belongs to the peptidase C1 family.</text>
</comment>
<dbReference type="InterPro" id="IPR013201">
    <property type="entry name" value="Prot_inhib_I29"/>
</dbReference>
<comment type="caution">
    <text evidence="5">The sequence shown here is derived from an EMBL/GenBank/DDBJ whole genome shotgun (WGS) entry which is preliminary data.</text>
</comment>
<dbReference type="OrthoDB" id="10253408at2759"/>
<dbReference type="Proteomes" id="UP000179807">
    <property type="component" value="Unassembled WGS sequence"/>
</dbReference>
<dbReference type="EMBL" id="MLAK01000878">
    <property type="protein sequence ID" value="OHT02178.1"/>
    <property type="molecule type" value="Genomic_DNA"/>
</dbReference>
<dbReference type="PROSITE" id="PS00139">
    <property type="entry name" value="THIOL_PROTEASE_CYS"/>
    <property type="match status" value="1"/>
</dbReference>
<dbReference type="InterPro" id="IPR000169">
    <property type="entry name" value="Pept_cys_AS"/>
</dbReference>
<dbReference type="VEuPathDB" id="TrichDB:TRFO_30792"/>
<evidence type="ECO:0000259" key="4">
    <source>
        <dbReference type="SMART" id="SM00848"/>
    </source>
</evidence>
<evidence type="ECO:0000259" key="3">
    <source>
        <dbReference type="SMART" id="SM00645"/>
    </source>
</evidence>
<name>A0A1J4JTV7_9EUKA</name>
<evidence type="ECO:0000256" key="1">
    <source>
        <dbReference type="ARBA" id="ARBA00008455"/>
    </source>
</evidence>
<dbReference type="CDD" id="cd02248">
    <property type="entry name" value="Peptidase_C1A"/>
    <property type="match status" value="1"/>
</dbReference>
<dbReference type="InterPro" id="IPR000668">
    <property type="entry name" value="Peptidase_C1A_C"/>
</dbReference>
<reference evidence="5" key="1">
    <citation type="submission" date="2016-10" db="EMBL/GenBank/DDBJ databases">
        <authorList>
            <person name="Benchimol M."/>
            <person name="Almeida L.G."/>
            <person name="Vasconcelos A.T."/>
            <person name="Perreira-Neves A."/>
            <person name="Rosa I.A."/>
            <person name="Tasca T."/>
            <person name="Bogo M.R."/>
            <person name="de Souza W."/>
        </authorList>
    </citation>
    <scope>NUCLEOTIDE SEQUENCE [LARGE SCALE GENOMIC DNA]</scope>
    <source>
        <strain evidence="5">K</strain>
    </source>
</reference>